<evidence type="ECO:0000256" key="1">
    <source>
        <dbReference type="ARBA" id="ARBA00038184"/>
    </source>
</evidence>
<dbReference type="Pfam" id="PF13472">
    <property type="entry name" value="Lipase_GDSL_2"/>
    <property type="match status" value="1"/>
</dbReference>
<dbReference type="Gene3D" id="3.40.50.1110">
    <property type="entry name" value="SGNH hydrolase"/>
    <property type="match status" value="1"/>
</dbReference>
<dbReference type="InterPro" id="IPR013830">
    <property type="entry name" value="SGNH_hydro"/>
</dbReference>
<dbReference type="PANTHER" id="PTHR11852:SF0">
    <property type="entry name" value="PLATELET-ACTIVATING FACTOR ACETYLHYDROLASE IB SUBUNIT BETA HOMOLOG"/>
    <property type="match status" value="1"/>
</dbReference>
<dbReference type="eggNOG" id="COG2755">
    <property type="taxonomic scope" value="Bacteria"/>
</dbReference>
<dbReference type="STRING" id="398512.Bccel_0691"/>
<evidence type="ECO:0000259" key="2">
    <source>
        <dbReference type="Pfam" id="PF13472"/>
    </source>
</evidence>
<comment type="caution">
    <text evidence="3">The sequence shown here is derived from an EMBL/GenBank/DDBJ whole genome shotgun (WGS) entry which is preliminary data.</text>
</comment>
<reference evidence="4" key="1">
    <citation type="submission" date="2015-07" db="EMBL/GenBank/DDBJ databases">
        <title>Near-Complete Genome Sequence of the Cellulolytic Bacterium Bacteroides (Pseudobacteroides) cellulosolvens ATCC 35603.</title>
        <authorList>
            <person name="Dassa B."/>
            <person name="Utturkar S.M."/>
            <person name="Klingeman D.M."/>
            <person name="Hurt R.A."/>
            <person name="Keller M."/>
            <person name="Xu J."/>
            <person name="Reddy Y.H.K."/>
            <person name="Borovok I."/>
            <person name="Grinberg I.R."/>
            <person name="Lamed R."/>
            <person name="Zhivin O."/>
            <person name="Bayer E.A."/>
            <person name="Brown S.D."/>
        </authorList>
    </citation>
    <scope>NUCLEOTIDE SEQUENCE [LARGE SCALE GENOMIC DNA]</scope>
    <source>
        <strain evidence="4">DSM 2933</strain>
    </source>
</reference>
<dbReference type="Proteomes" id="UP000036923">
    <property type="component" value="Unassembled WGS sequence"/>
</dbReference>
<dbReference type="AlphaFoldDB" id="A0A0L6JHV4"/>
<feature type="domain" description="SGNH hydrolase-type esterase" evidence="2">
    <location>
        <begin position="37"/>
        <end position="198"/>
    </location>
</feature>
<protein>
    <recommendedName>
        <fullName evidence="2">SGNH hydrolase-type esterase domain-containing protein</fullName>
    </recommendedName>
</protein>
<keyword evidence="4" id="KW-1185">Reference proteome</keyword>
<organism evidence="3 4">
    <name type="scientific">Pseudobacteroides cellulosolvens ATCC 35603 = DSM 2933</name>
    <dbReference type="NCBI Taxonomy" id="398512"/>
    <lineage>
        <taxon>Bacteria</taxon>
        <taxon>Bacillati</taxon>
        <taxon>Bacillota</taxon>
        <taxon>Clostridia</taxon>
        <taxon>Eubacteriales</taxon>
        <taxon>Oscillospiraceae</taxon>
        <taxon>Pseudobacteroides</taxon>
    </lineage>
</organism>
<dbReference type="EMBL" id="LGTC01000001">
    <property type="protein sequence ID" value="KNY25431.1"/>
    <property type="molecule type" value="Genomic_DNA"/>
</dbReference>
<dbReference type="PANTHER" id="PTHR11852">
    <property type="entry name" value="PLATELET-ACTIVATING FACTOR ACETYLHYDROLASE"/>
    <property type="match status" value="1"/>
</dbReference>
<dbReference type="SUPFAM" id="SSF52266">
    <property type="entry name" value="SGNH hydrolase"/>
    <property type="match status" value="1"/>
</dbReference>
<evidence type="ECO:0000313" key="4">
    <source>
        <dbReference type="Proteomes" id="UP000036923"/>
    </source>
</evidence>
<gene>
    <name evidence="3" type="ORF">Bccel_0691</name>
</gene>
<dbReference type="OrthoDB" id="1650541at2"/>
<sequence length="213" mass="24720">MTKQDINDSIQRVDEHHIERHEHFLNFKINNKIDLLFIGDSITRRWLEVPHLWEAYFSKYNSANFGVGADTIQNLKWRILNGELDDIQPKVVVVLIGTNNLAHYSAEEVFQGIEGILDIFKEKLPNSKIILMGLLPRDPDEECSDYISKVTDVNKKLHKLSKERNLIFLDIGKEFIIENNKVNRSLMEDGLHLIEPGYVIWGDIIGPIIRDNF</sequence>
<accession>A0A0L6JHV4</accession>
<evidence type="ECO:0000313" key="3">
    <source>
        <dbReference type="EMBL" id="KNY25431.1"/>
    </source>
</evidence>
<comment type="similarity">
    <text evidence="1">Belongs to the 'GDSL' lipolytic enzyme family. Platelet-activating factor acetylhydrolase IB beta/gamma subunits subfamily.</text>
</comment>
<proteinExistence type="inferred from homology"/>
<name>A0A0L6JHV4_9FIRM</name>
<dbReference type="InterPro" id="IPR036514">
    <property type="entry name" value="SGNH_hydro_sf"/>
</dbReference>
<dbReference type="RefSeq" id="WP_050753052.1">
    <property type="nucleotide sequence ID" value="NZ_JQKC01000020.1"/>
</dbReference>